<protein>
    <recommendedName>
        <fullName evidence="9">Ammonium transporter</fullName>
    </recommendedName>
</protein>
<dbReference type="PRINTS" id="PR00342">
    <property type="entry name" value="RHESUSRHD"/>
</dbReference>
<keyword evidence="7 9" id="KW-0472">Membrane</keyword>
<organism evidence="12 13">
    <name type="scientific">Thiosulfativibrio zosterae</name>
    <dbReference type="NCBI Taxonomy" id="2675053"/>
    <lineage>
        <taxon>Bacteria</taxon>
        <taxon>Pseudomonadati</taxon>
        <taxon>Pseudomonadota</taxon>
        <taxon>Gammaproteobacteria</taxon>
        <taxon>Thiotrichales</taxon>
        <taxon>Piscirickettsiaceae</taxon>
        <taxon>Thiosulfativibrio</taxon>
    </lineage>
</organism>
<dbReference type="InterPro" id="IPR029020">
    <property type="entry name" value="Ammonium/urea_transptr"/>
</dbReference>
<feature type="transmembrane region" description="Helical" evidence="9">
    <location>
        <begin position="6"/>
        <end position="28"/>
    </location>
</feature>
<dbReference type="GO" id="GO:0008519">
    <property type="term" value="F:ammonium channel activity"/>
    <property type="evidence" value="ECO:0007669"/>
    <property type="project" value="InterPro"/>
</dbReference>
<dbReference type="InterPro" id="IPR002229">
    <property type="entry name" value="RhesusRHD"/>
</dbReference>
<dbReference type="SUPFAM" id="SSF55073">
    <property type="entry name" value="Nucleotide cyclase"/>
    <property type="match status" value="1"/>
</dbReference>
<keyword evidence="5 9" id="KW-0812">Transmembrane</keyword>
<dbReference type="SMART" id="SM00267">
    <property type="entry name" value="GGDEF"/>
    <property type="match status" value="1"/>
</dbReference>
<dbReference type="InterPro" id="IPR029787">
    <property type="entry name" value="Nucleotide_cyclase"/>
</dbReference>
<dbReference type="EMBL" id="AP021888">
    <property type="protein sequence ID" value="BBP42410.1"/>
    <property type="molecule type" value="Genomic_DNA"/>
</dbReference>
<dbReference type="Gene3D" id="1.10.3430.10">
    <property type="entry name" value="Ammonium transporter AmtB like domains"/>
    <property type="match status" value="1"/>
</dbReference>
<dbReference type="Pfam" id="PF00990">
    <property type="entry name" value="GGDEF"/>
    <property type="match status" value="1"/>
</dbReference>
<dbReference type="RefSeq" id="WP_173289809.1">
    <property type="nucleotide sequence ID" value="NZ_AP021888.1"/>
</dbReference>
<dbReference type="InterPro" id="IPR001905">
    <property type="entry name" value="Ammonium_transpt"/>
</dbReference>
<dbReference type="InterPro" id="IPR000160">
    <property type="entry name" value="GGDEF_dom"/>
</dbReference>
<evidence type="ECO:0000256" key="9">
    <source>
        <dbReference type="RuleBase" id="RU362002"/>
    </source>
</evidence>
<keyword evidence="6 9" id="KW-1133">Transmembrane helix</keyword>
<feature type="transmembrane region" description="Helical" evidence="9">
    <location>
        <begin position="158"/>
        <end position="178"/>
    </location>
</feature>
<evidence type="ECO:0000256" key="2">
    <source>
        <dbReference type="ARBA" id="ARBA00004141"/>
    </source>
</evidence>
<dbReference type="PROSITE" id="PS01219">
    <property type="entry name" value="AMMONIUM_TRANSP"/>
    <property type="match status" value="1"/>
</dbReference>
<name>A0A6F8PK84_9GAMM</name>
<dbReference type="GO" id="GO:0097272">
    <property type="term" value="P:ammonium homeostasis"/>
    <property type="evidence" value="ECO:0007669"/>
    <property type="project" value="TreeGrafter"/>
</dbReference>
<evidence type="ECO:0000256" key="5">
    <source>
        <dbReference type="ARBA" id="ARBA00022692"/>
    </source>
</evidence>
<evidence type="ECO:0000256" key="6">
    <source>
        <dbReference type="ARBA" id="ARBA00022989"/>
    </source>
</evidence>
<dbReference type="Pfam" id="PF00909">
    <property type="entry name" value="Ammonium_transp"/>
    <property type="match status" value="1"/>
</dbReference>
<dbReference type="NCBIfam" id="TIGR00254">
    <property type="entry name" value="GGDEF"/>
    <property type="match status" value="1"/>
</dbReference>
<keyword evidence="8 9" id="KW-0924">Ammonia transport</keyword>
<feature type="transmembrane region" description="Helical" evidence="9">
    <location>
        <begin position="49"/>
        <end position="68"/>
    </location>
</feature>
<feature type="transmembrane region" description="Helical" evidence="9">
    <location>
        <begin position="221"/>
        <end position="243"/>
    </location>
</feature>
<dbReference type="InterPro" id="IPR018047">
    <property type="entry name" value="Ammonium_transpt_CS"/>
</dbReference>
<dbReference type="NCBIfam" id="TIGR00836">
    <property type="entry name" value="amt"/>
    <property type="match status" value="1"/>
</dbReference>
<evidence type="ECO:0000256" key="1">
    <source>
        <dbReference type="ARBA" id="ARBA00001946"/>
    </source>
</evidence>
<dbReference type="InterPro" id="IPR043128">
    <property type="entry name" value="Rev_trsase/Diguanyl_cyclase"/>
</dbReference>
<accession>A0A6F8PK84</accession>
<dbReference type="GO" id="GO:0005886">
    <property type="term" value="C:plasma membrane"/>
    <property type="evidence" value="ECO:0007669"/>
    <property type="project" value="UniProtKB-SubCell"/>
</dbReference>
<feature type="transmembrane region" description="Helical" evidence="9">
    <location>
        <begin position="190"/>
        <end position="209"/>
    </location>
</feature>
<evidence type="ECO:0000256" key="10">
    <source>
        <dbReference type="SAM" id="Coils"/>
    </source>
</evidence>
<sequence length="611" mass="66751">MAESLINNLWILVSAVLVALMQPGFTALEAGATRAKNSISTALKNLSDFLITFMIFITFGASIMLGNSYGGLIGWSPLFYYEADFSQIIIVIFQAMFATTAVTIISGAIAERTKYSAYLWIAVIVSLFIYPMQAHWAWNVDGWLAKLGFIDFAGSTVVHSVGGWAALAAILIIGPRLGRFDKGNQGFEQSNLAFSTLGVFLIWLGWIGFNGGSVLALNAQTGVVILNTLIAGAIGGISGLLFSKALTHHYQVNDIMHGVLAGLVAITASAQLASPLNAMLIGLLGYLSYSLGKFLLIKYQIDDAIEAVPVHLFAGVSGTLAVAFLVPDVDFLTQLKSQLIGIVAIGLLSFVSTYVFLRLLNHFFTLRVSESQEIMGLNISEHQATTSMFDLASAMNKQAKTQDFTQRIVVDPFSEAALIANYYNHVTQAFNQLSAEKETLLNETYHMANYDHLTGLAKRRVLIDQLSRTLDRLERLNQTHALLFIDLDGFKNINDTLGHDIGDWVLKTAAERISSCIRKTDLAARFGGDEFVVLLDNIQTDNFAASVAQKIIQTLQEPLEKDGQFYGKVGASVGLKIFDGEQEPNVDELLKDADQAMYTAKRRGKGQWVLA</sequence>
<evidence type="ECO:0000313" key="13">
    <source>
        <dbReference type="Proteomes" id="UP000501466"/>
    </source>
</evidence>
<dbReference type="Proteomes" id="UP000501466">
    <property type="component" value="Chromosome"/>
</dbReference>
<feature type="coiled-coil region" evidence="10">
    <location>
        <begin position="456"/>
        <end position="483"/>
    </location>
</feature>
<dbReference type="PANTHER" id="PTHR11730:SF6">
    <property type="entry name" value="AMMONIUM TRANSPORTER"/>
    <property type="match status" value="1"/>
</dbReference>
<dbReference type="PROSITE" id="PS50887">
    <property type="entry name" value="GGDEF"/>
    <property type="match status" value="1"/>
</dbReference>
<evidence type="ECO:0000256" key="3">
    <source>
        <dbReference type="ARBA" id="ARBA00005887"/>
    </source>
</evidence>
<dbReference type="FunFam" id="3.30.70.270:FF:000001">
    <property type="entry name" value="Diguanylate cyclase domain protein"/>
    <property type="match status" value="1"/>
</dbReference>
<evidence type="ECO:0000256" key="7">
    <source>
        <dbReference type="ARBA" id="ARBA00023136"/>
    </source>
</evidence>
<feature type="domain" description="GGDEF" evidence="11">
    <location>
        <begin position="478"/>
        <end position="611"/>
    </location>
</feature>
<proteinExistence type="inferred from homology"/>
<feature type="transmembrane region" description="Helical" evidence="9">
    <location>
        <begin position="117"/>
        <end position="138"/>
    </location>
</feature>
<feature type="transmembrane region" description="Helical" evidence="9">
    <location>
        <begin position="308"/>
        <end position="326"/>
    </location>
</feature>
<dbReference type="GO" id="GO:0003824">
    <property type="term" value="F:catalytic activity"/>
    <property type="evidence" value="ECO:0007669"/>
    <property type="project" value="UniProtKB-ARBA"/>
</dbReference>
<evidence type="ECO:0000259" key="11">
    <source>
        <dbReference type="PROSITE" id="PS50887"/>
    </source>
</evidence>
<gene>
    <name evidence="12" type="ORF">THMIRHAT_01560</name>
</gene>
<comment type="cofactor">
    <cofactor evidence="1">
        <name>Mg(2+)</name>
        <dbReference type="ChEBI" id="CHEBI:18420"/>
    </cofactor>
</comment>
<dbReference type="SUPFAM" id="SSF111352">
    <property type="entry name" value="Ammonium transporter"/>
    <property type="match status" value="1"/>
</dbReference>
<keyword evidence="13" id="KW-1185">Reference proteome</keyword>
<evidence type="ECO:0000256" key="8">
    <source>
        <dbReference type="ARBA" id="ARBA00023177"/>
    </source>
</evidence>
<feature type="transmembrane region" description="Helical" evidence="9">
    <location>
        <begin position="88"/>
        <end position="110"/>
    </location>
</feature>
<dbReference type="Gene3D" id="3.30.70.270">
    <property type="match status" value="1"/>
</dbReference>
<dbReference type="AlphaFoldDB" id="A0A6F8PK84"/>
<evidence type="ECO:0000313" key="12">
    <source>
        <dbReference type="EMBL" id="BBP42410.1"/>
    </source>
</evidence>
<keyword evidence="4 9" id="KW-0813">Transport</keyword>
<reference evidence="13" key="1">
    <citation type="submission" date="2019-11" db="EMBL/GenBank/DDBJ databases">
        <title>Isolation and characterization of two novel species in the genus Thiomicrorhabdus.</title>
        <authorList>
            <person name="Mochizuki J."/>
            <person name="Kojima H."/>
            <person name="Fukui M."/>
        </authorList>
    </citation>
    <scope>NUCLEOTIDE SEQUENCE [LARGE SCALE GENOMIC DNA]</scope>
    <source>
        <strain evidence="13">AkT22</strain>
    </source>
</reference>
<dbReference type="InterPro" id="IPR024041">
    <property type="entry name" value="NH4_transpt_AmtB-like_dom"/>
</dbReference>
<comment type="caution">
    <text evidence="9">Lacks conserved residue(s) required for the propagation of feature annotation.</text>
</comment>
<dbReference type="PANTHER" id="PTHR11730">
    <property type="entry name" value="AMMONIUM TRANSPORTER"/>
    <property type="match status" value="1"/>
</dbReference>
<keyword evidence="10" id="KW-0175">Coiled coil</keyword>
<dbReference type="KEGG" id="tzo:THMIRHAT_01560"/>
<comment type="subcellular location">
    <subcellularLocation>
        <location evidence="9">Cell membrane</location>
        <topology evidence="9">Multi-pass membrane protein</topology>
    </subcellularLocation>
    <subcellularLocation>
        <location evidence="2">Membrane</location>
        <topology evidence="2">Multi-pass membrane protein</topology>
    </subcellularLocation>
</comment>
<feature type="transmembrane region" description="Helical" evidence="9">
    <location>
        <begin position="338"/>
        <end position="357"/>
    </location>
</feature>
<evidence type="ECO:0000256" key="4">
    <source>
        <dbReference type="ARBA" id="ARBA00022448"/>
    </source>
</evidence>
<comment type="similarity">
    <text evidence="3 9">Belongs to the ammonia transporter channel (TC 1.A.11.2) family.</text>
</comment>
<dbReference type="CDD" id="cd01949">
    <property type="entry name" value="GGDEF"/>
    <property type="match status" value="1"/>
</dbReference>